<feature type="region of interest" description="Disordered" evidence="1">
    <location>
        <begin position="1"/>
        <end position="104"/>
    </location>
</feature>
<sequence>MSVETKSQFVPPPTERQFAPPPATANNPIPFDPPPTSTYNQQTTFSGTPGGYTTQPTFDPPPTAPLNETTAPGNCSPAPAPHTTTVNNPAEPHKPFRGGASGSQKAAGAVKGAWGKFHGAGEIIRGNVNNFMHNAIGDTAAVEKDRAIIDKGMNEWRTGKFDARDVEPTTQTSHKAGEPHRAV</sequence>
<dbReference type="Proteomes" id="UP000243797">
    <property type="component" value="Unassembled WGS sequence"/>
</dbReference>
<dbReference type="AlphaFoldDB" id="A0A2K1QZB9"/>
<evidence type="ECO:0000313" key="3">
    <source>
        <dbReference type="Proteomes" id="UP000243797"/>
    </source>
</evidence>
<accession>A0A2K1QZB9</accession>
<proteinExistence type="predicted"/>
<comment type="caution">
    <text evidence="2">The sequence shown here is derived from an EMBL/GenBank/DDBJ whole genome shotgun (WGS) entry which is preliminary data.</text>
</comment>
<dbReference type="STRING" id="2082308.A0A2K1QZB9"/>
<reference evidence="2 3" key="1">
    <citation type="submission" date="2017-06" db="EMBL/GenBank/DDBJ databases">
        <title>Draft genome sequence of a variant of Elsinoe murrayae.</title>
        <authorList>
            <person name="Cheng Q."/>
        </authorList>
    </citation>
    <scope>NUCLEOTIDE SEQUENCE [LARGE SCALE GENOMIC DNA]</scope>
    <source>
        <strain evidence="2 3">CQ-2017a</strain>
    </source>
</reference>
<gene>
    <name evidence="2" type="ORF">CAC42_5845</name>
</gene>
<dbReference type="OrthoDB" id="2590867at2759"/>
<protein>
    <submittedName>
        <fullName evidence="2">Uncharacterized protein</fullName>
    </submittedName>
</protein>
<dbReference type="EMBL" id="NKHZ01000025">
    <property type="protein sequence ID" value="PNS20395.1"/>
    <property type="molecule type" value="Genomic_DNA"/>
</dbReference>
<feature type="compositionally biased region" description="Pro residues" evidence="1">
    <location>
        <begin position="10"/>
        <end position="23"/>
    </location>
</feature>
<keyword evidence="3" id="KW-1185">Reference proteome</keyword>
<evidence type="ECO:0000256" key="1">
    <source>
        <dbReference type="SAM" id="MobiDB-lite"/>
    </source>
</evidence>
<dbReference type="InParanoid" id="A0A2K1QZB9"/>
<feature type="compositionally biased region" description="Polar residues" evidence="1">
    <location>
        <begin position="37"/>
        <end position="57"/>
    </location>
</feature>
<organism evidence="2 3">
    <name type="scientific">Sphaceloma murrayae</name>
    <dbReference type="NCBI Taxonomy" id="2082308"/>
    <lineage>
        <taxon>Eukaryota</taxon>
        <taxon>Fungi</taxon>
        <taxon>Dikarya</taxon>
        <taxon>Ascomycota</taxon>
        <taxon>Pezizomycotina</taxon>
        <taxon>Dothideomycetes</taxon>
        <taxon>Dothideomycetidae</taxon>
        <taxon>Myriangiales</taxon>
        <taxon>Elsinoaceae</taxon>
        <taxon>Sphaceloma</taxon>
    </lineage>
</organism>
<name>A0A2K1QZB9_9PEZI</name>
<feature type="region of interest" description="Disordered" evidence="1">
    <location>
        <begin position="162"/>
        <end position="183"/>
    </location>
</feature>
<evidence type="ECO:0000313" key="2">
    <source>
        <dbReference type="EMBL" id="PNS20395.1"/>
    </source>
</evidence>